<evidence type="ECO:0000313" key="8">
    <source>
        <dbReference type="Proteomes" id="UP000183832"/>
    </source>
</evidence>
<keyword evidence="4 5" id="KW-0472">Membrane</keyword>
<proteinExistence type="predicted"/>
<evidence type="ECO:0000313" key="7">
    <source>
        <dbReference type="EMBL" id="CRL07026.1"/>
    </source>
</evidence>
<reference evidence="7 8" key="1">
    <citation type="submission" date="2015-04" db="EMBL/GenBank/DDBJ databases">
        <authorList>
            <person name="Syromyatnikov M.Y."/>
            <person name="Popov V.N."/>
        </authorList>
    </citation>
    <scope>NUCLEOTIDE SEQUENCE [LARGE SCALE GENOMIC DNA]</scope>
</reference>
<dbReference type="Pfam" id="PF23727">
    <property type="entry name" value="Beta-prop_FAM234A_B"/>
    <property type="match status" value="1"/>
</dbReference>
<dbReference type="PANTHER" id="PTHR21419">
    <property type="match status" value="1"/>
</dbReference>
<comment type="subcellular location">
    <subcellularLocation>
        <location evidence="1">Membrane</location>
        <topology evidence="1">Single-pass membrane protein</topology>
    </subcellularLocation>
</comment>
<dbReference type="GO" id="GO:0016020">
    <property type="term" value="C:membrane"/>
    <property type="evidence" value="ECO:0007669"/>
    <property type="project" value="UniProtKB-SubCell"/>
</dbReference>
<evidence type="ECO:0000256" key="3">
    <source>
        <dbReference type="ARBA" id="ARBA00022989"/>
    </source>
</evidence>
<evidence type="ECO:0000256" key="2">
    <source>
        <dbReference type="ARBA" id="ARBA00022692"/>
    </source>
</evidence>
<dbReference type="EMBL" id="CVRI01000069">
    <property type="protein sequence ID" value="CRL07026.1"/>
    <property type="molecule type" value="Genomic_DNA"/>
</dbReference>
<evidence type="ECO:0000256" key="5">
    <source>
        <dbReference type="SAM" id="Phobius"/>
    </source>
</evidence>
<sequence length="579" mass="66320">MVYQQINDNSFRKDMFRGENIMLSTSTSNSSFLNQNAAMGEYTDDRLQILDCEATRTYQEPMSQTRRICFIASIVGTILVVVVFLLLPCKSSCVTSAGLLKTRNWMHNYEKMEFKGDINTISQPLESKKHKNIVFMYRSDKIFPDLNKSKKSKQKINGGIVALSGNSGEIVWSREMSNEPRSIDCNLIDCDNNGTKDCLILDEFGQLSCLDSNGHFIYDFSNLKTSKQTRKDLLDFPLILPDLNGDKVNELMMGYSNAKNSTTDLVILSGANGKILLKNTQNCSYIHKLQIDTNFVIKFICMIKEDTEQQILKNLTDLYSLVSKKPLNLKKLQQVSKINQHKFYGKRSSTLEQTTISTVEDKKLEIENKGTWPRESKVSINLTSVDDGAIKIHFEYVASKVYAMVPVPFKLDNSRQGENVHGFIIKYWIWNGTEVKYNLERNRLKRSPESFTPSSSYKTKLLFLRENIMLIVFNSTNMKVENASQSNIVQFCQKQTKDKTGDKKNESICQPDLNYQENSVLIADIDNDGSKELISYCSTFVNENHYGDVIGDRWKLKTFVQLFKLETELPKLYSDVDIY</sequence>
<dbReference type="SUPFAM" id="SSF69318">
    <property type="entry name" value="Integrin alpha N-terminal domain"/>
    <property type="match status" value="1"/>
</dbReference>
<dbReference type="OrthoDB" id="6364780at2759"/>
<protein>
    <submittedName>
        <fullName evidence="7">CLUMA_CG019998, isoform A</fullName>
    </submittedName>
</protein>
<keyword evidence="2 5" id="KW-0812">Transmembrane</keyword>
<dbReference type="AlphaFoldDB" id="A0A1J1J4Y9"/>
<evidence type="ECO:0000256" key="4">
    <source>
        <dbReference type="ARBA" id="ARBA00023136"/>
    </source>
</evidence>
<feature type="domain" description="FAM234A/B beta-propeller" evidence="6">
    <location>
        <begin position="128"/>
        <end position="281"/>
    </location>
</feature>
<feature type="transmembrane region" description="Helical" evidence="5">
    <location>
        <begin position="68"/>
        <end position="87"/>
    </location>
</feature>
<dbReference type="PANTHER" id="PTHR21419:SF29">
    <property type="entry name" value="LD24894P"/>
    <property type="match status" value="1"/>
</dbReference>
<dbReference type="InterPro" id="IPR045232">
    <property type="entry name" value="FAM234"/>
</dbReference>
<keyword evidence="8" id="KW-1185">Reference proteome</keyword>
<evidence type="ECO:0000256" key="1">
    <source>
        <dbReference type="ARBA" id="ARBA00004167"/>
    </source>
</evidence>
<accession>A0A1J1J4Y9</accession>
<keyword evidence="3 5" id="KW-1133">Transmembrane helix</keyword>
<name>A0A1J1J4Y9_9DIPT</name>
<organism evidence="7 8">
    <name type="scientific">Clunio marinus</name>
    <dbReference type="NCBI Taxonomy" id="568069"/>
    <lineage>
        <taxon>Eukaryota</taxon>
        <taxon>Metazoa</taxon>
        <taxon>Ecdysozoa</taxon>
        <taxon>Arthropoda</taxon>
        <taxon>Hexapoda</taxon>
        <taxon>Insecta</taxon>
        <taxon>Pterygota</taxon>
        <taxon>Neoptera</taxon>
        <taxon>Endopterygota</taxon>
        <taxon>Diptera</taxon>
        <taxon>Nematocera</taxon>
        <taxon>Chironomoidea</taxon>
        <taxon>Chironomidae</taxon>
        <taxon>Clunio</taxon>
    </lineage>
</organism>
<dbReference type="InterPro" id="IPR055409">
    <property type="entry name" value="Beta-prop_FAM234A_B"/>
</dbReference>
<dbReference type="InterPro" id="IPR028994">
    <property type="entry name" value="Integrin_alpha_N"/>
</dbReference>
<evidence type="ECO:0000259" key="6">
    <source>
        <dbReference type="Pfam" id="PF23727"/>
    </source>
</evidence>
<gene>
    <name evidence="7" type="primary">putative guanylate cyclase</name>
    <name evidence="7" type="ORF">CLUMA_CG019998</name>
</gene>
<dbReference type="Proteomes" id="UP000183832">
    <property type="component" value="Unassembled WGS sequence"/>
</dbReference>